<protein>
    <submittedName>
        <fullName evidence="2">Uncharacterized protein</fullName>
    </submittedName>
</protein>
<keyword evidence="3" id="KW-1185">Reference proteome</keyword>
<keyword evidence="1" id="KW-0812">Transmembrane</keyword>
<feature type="transmembrane region" description="Helical" evidence="1">
    <location>
        <begin position="12"/>
        <end position="32"/>
    </location>
</feature>
<proteinExistence type="predicted"/>
<reference evidence="2 3" key="1">
    <citation type="journal article" date="2021" name="Commun. Biol.">
        <title>The genome of Shorea leprosula (Dipterocarpaceae) highlights the ecological relevance of drought in aseasonal tropical rainforests.</title>
        <authorList>
            <person name="Ng K.K.S."/>
            <person name="Kobayashi M.J."/>
            <person name="Fawcett J.A."/>
            <person name="Hatakeyama M."/>
            <person name="Paape T."/>
            <person name="Ng C.H."/>
            <person name="Ang C.C."/>
            <person name="Tnah L.H."/>
            <person name="Lee C.T."/>
            <person name="Nishiyama T."/>
            <person name="Sese J."/>
            <person name="O'Brien M.J."/>
            <person name="Copetti D."/>
            <person name="Mohd Noor M.I."/>
            <person name="Ong R.C."/>
            <person name="Putra M."/>
            <person name="Sireger I.Z."/>
            <person name="Indrioko S."/>
            <person name="Kosugi Y."/>
            <person name="Izuno A."/>
            <person name="Isagi Y."/>
            <person name="Lee S.L."/>
            <person name="Shimizu K.K."/>
        </authorList>
    </citation>
    <scope>NUCLEOTIDE SEQUENCE [LARGE SCALE GENOMIC DNA]</scope>
    <source>
        <strain evidence="2">214</strain>
    </source>
</reference>
<evidence type="ECO:0000313" key="3">
    <source>
        <dbReference type="Proteomes" id="UP001054252"/>
    </source>
</evidence>
<keyword evidence="1" id="KW-1133">Transmembrane helix</keyword>
<dbReference type="AlphaFoldDB" id="A0AAV5K6G1"/>
<sequence length="34" mass="4012">MLSTSVTLDQHLMIRLEVSMVFFLISKLYFIFST</sequence>
<accession>A0AAV5K6G1</accession>
<keyword evidence="1" id="KW-0472">Membrane</keyword>
<dbReference type="EMBL" id="BPVZ01000055">
    <property type="protein sequence ID" value="GKV20586.1"/>
    <property type="molecule type" value="Genomic_DNA"/>
</dbReference>
<dbReference type="Proteomes" id="UP001054252">
    <property type="component" value="Unassembled WGS sequence"/>
</dbReference>
<organism evidence="2 3">
    <name type="scientific">Rubroshorea leprosula</name>
    <dbReference type="NCBI Taxonomy" id="152421"/>
    <lineage>
        <taxon>Eukaryota</taxon>
        <taxon>Viridiplantae</taxon>
        <taxon>Streptophyta</taxon>
        <taxon>Embryophyta</taxon>
        <taxon>Tracheophyta</taxon>
        <taxon>Spermatophyta</taxon>
        <taxon>Magnoliopsida</taxon>
        <taxon>eudicotyledons</taxon>
        <taxon>Gunneridae</taxon>
        <taxon>Pentapetalae</taxon>
        <taxon>rosids</taxon>
        <taxon>malvids</taxon>
        <taxon>Malvales</taxon>
        <taxon>Dipterocarpaceae</taxon>
        <taxon>Rubroshorea</taxon>
    </lineage>
</organism>
<evidence type="ECO:0000313" key="2">
    <source>
        <dbReference type="EMBL" id="GKV20586.1"/>
    </source>
</evidence>
<comment type="caution">
    <text evidence="2">The sequence shown here is derived from an EMBL/GenBank/DDBJ whole genome shotgun (WGS) entry which is preliminary data.</text>
</comment>
<gene>
    <name evidence="2" type="ORF">SLEP1_g30686</name>
</gene>
<name>A0AAV5K6G1_9ROSI</name>
<evidence type="ECO:0000256" key="1">
    <source>
        <dbReference type="SAM" id="Phobius"/>
    </source>
</evidence>